<name>A0A7S8HT34_FUSCU</name>
<keyword evidence="2 3" id="KW-0378">Hydrolase</keyword>
<evidence type="ECO:0000313" key="5">
    <source>
        <dbReference type="EMBL" id="QPC60462.1"/>
    </source>
</evidence>
<protein>
    <recommendedName>
        <fullName evidence="3">Carboxylic ester hydrolase</fullName>
        <ecNumber evidence="3">3.1.1.-</ecNumber>
    </recommendedName>
</protein>
<dbReference type="InterPro" id="IPR050309">
    <property type="entry name" value="Type-B_Carboxylest/Lipase"/>
</dbReference>
<evidence type="ECO:0000256" key="3">
    <source>
        <dbReference type="RuleBase" id="RU361235"/>
    </source>
</evidence>
<dbReference type="PROSITE" id="PS00941">
    <property type="entry name" value="CARBOXYLESTERASE_B_2"/>
    <property type="match status" value="1"/>
</dbReference>
<dbReference type="PROSITE" id="PS00122">
    <property type="entry name" value="CARBOXYLESTERASE_B_1"/>
    <property type="match status" value="1"/>
</dbReference>
<gene>
    <name evidence="5" type="ORF">HYE67_002693</name>
</gene>
<evidence type="ECO:0000259" key="4">
    <source>
        <dbReference type="Pfam" id="PF00135"/>
    </source>
</evidence>
<dbReference type="AlphaFoldDB" id="A0A7S8HT34"/>
<dbReference type="InterPro" id="IPR002018">
    <property type="entry name" value="CarbesteraseB"/>
</dbReference>
<dbReference type="GO" id="GO:0016787">
    <property type="term" value="F:hydrolase activity"/>
    <property type="evidence" value="ECO:0007669"/>
    <property type="project" value="UniProtKB-KW"/>
</dbReference>
<proteinExistence type="inferred from homology"/>
<dbReference type="EMBL" id="CP064747">
    <property type="protein sequence ID" value="QPC60462.1"/>
    <property type="molecule type" value="Genomic_DNA"/>
</dbReference>
<organism evidence="5 6">
    <name type="scientific">Fusarium culmorum</name>
    <dbReference type="NCBI Taxonomy" id="5516"/>
    <lineage>
        <taxon>Eukaryota</taxon>
        <taxon>Fungi</taxon>
        <taxon>Dikarya</taxon>
        <taxon>Ascomycota</taxon>
        <taxon>Pezizomycotina</taxon>
        <taxon>Sordariomycetes</taxon>
        <taxon>Hypocreomycetidae</taxon>
        <taxon>Hypocreales</taxon>
        <taxon>Nectriaceae</taxon>
        <taxon>Fusarium</taxon>
    </lineage>
</organism>
<dbReference type="InterPro" id="IPR029058">
    <property type="entry name" value="AB_hydrolase_fold"/>
</dbReference>
<dbReference type="SUPFAM" id="SSF53474">
    <property type="entry name" value="alpha/beta-Hydrolases"/>
    <property type="match status" value="1"/>
</dbReference>
<dbReference type="PANTHER" id="PTHR11559">
    <property type="entry name" value="CARBOXYLESTERASE"/>
    <property type="match status" value="1"/>
</dbReference>
<dbReference type="InterPro" id="IPR019826">
    <property type="entry name" value="Carboxylesterase_B_AS"/>
</dbReference>
<comment type="similarity">
    <text evidence="1 3">Belongs to the type-B carboxylesterase/lipase family.</text>
</comment>
<evidence type="ECO:0000256" key="1">
    <source>
        <dbReference type="ARBA" id="ARBA00005964"/>
    </source>
</evidence>
<evidence type="ECO:0000256" key="2">
    <source>
        <dbReference type="ARBA" id="ARBA00022801"/>
    </source>
</evidence>
<accession>A0A7S8HT34</accession>
<dbReference type="InterPro" id="IPR019819">
    <property type="entry name" value="Carboxylesterase_B_CS"/>
</dbReference>
<dbReference type="Pfam" id="PF00135">
    <property type="entry name" value="COesterase"/>
    <property type="match status" value="1"/>
</dbReference>
<evidence type="ECO:0000313" key="6">
    <source>
        <dbReference type="Proteomes" id="UP000663297"/>
    </source>
</evidence>
<dbReference type="Gene3D" id="3.40.50.1820">
    <property type="entry name" value="alpha/beta hydrolase"/>
    <property type="match status" value="1"/>
</dbReference>
<dbReference type="EC" id="3.1.1.-" evidence="3"/>
<sequence>MKLSSLIETCFALSWSQETLAATQTKIFAPTVTVKNGTYAGVYNKQYDQDYFLGLPFAQASSHNNPPERFSVAQGLNTSWDGVRNVTELPVHCYGYGSDQDGYKQSEDCLYLNVIRPANLKTTANIPVAVWIHGGGLFQGGASDLRYNLSFIVEQSVALGTPIIGVSFNYRLSAFGFIVGKEALKEGATNIGFRDQRLALHWVRENIKAFGGDPDKVTIFGESSGAESIAAQVLAYNGRDDGLFRGAIGQSGFGAPLPRYRGGYNATEAMQATYDRFVSKVPSCADLKGSDKSLPCLRKAPLDEINSAIWAINTGLDWGPVLDGDFIADYNTNQFENGKFVKVPLLIGANTDEGTAFGRNRTPDGGNVNTDEDMRDAIGAGIPPHTEDTAGQTAKELTDELMELYPNDQRVGIPSLESWPHIIKPNDSYAEVHGAQYRRSCALFGDLIIHYQRRRANKFWAKHGIPNYAYRFSIKPNGQPEYAGVTHFQEVAFVLYNILGDGYNRKPFGGEGSYPENAKAMSKTISTAWINFFNTLDPNGKAGEEIFSGKEWPAYDLSDGPDGEGIVFNINGSDIEVDDWRSSGMEWMAEHALDVFGN</sequence>
<feature type="domain" description="Carboxylesterase type B" evidence="4">
    <location>
        <begin position="30"/>
        <end position="556"/>
    </location>
</feature>
<dbReference type="Proteomes" id="UP000663297">
    <property type="component" value="Chromosome 1"/>
</dbReference>
<reference evidence="5" key="1">
    <citation type="submission" date="2020-11" db="EMBL/GenBank/DDBJ databases">
        <title>The chromosome-scale genome resource for two endophytic Fusarium species: F. culmorum and F. pseudograminearum.</title>
        <authorList>
            <person name="Yuan Z."/>
        </authorList>
    </citation>
    <scope>NUCLEOTIDE SEQUENCE</scope>
    <source>
        <strain evidence="5">Class2-1B</strain>
    </source>
</reference>